<dbReference type="InterPro" id="IPR000843">
    <property type="entry name" value="HTH_LacI"/>
</dbReference>
<reference evidence="5 6" key="1">
    <citation type="submission" date="2022-10" db="EMBL/GenBank/DDBJ databases">
        <authorList>
            <person name="Xie J."/>
            <person name="Shen N."/>
        </authorList>
    </citation>
    <scope>NUCLEOTIDE SEQUENCE [LARGE SCALE GENOMIC DNA]</scope>
    <source>
        <strain evidence="5 6">YIM65594</strain>
    </source>
</reference>
<dbReference type="Proteomes" id="UP001354931">
    <property type="component" value="Unassembled WGS sequence"/>
</dbReference>
<evidence type="ECO:0000256" key="3">
    <source>
        <dbReference type="ARBA" id="ARBA00023163"/>
    </source>
</evidence>
<evidence type="ECO:0000313" key="6">
    <source>
        <dbReference type="Proteomes" id="UP001354931"/>
    </source>
</evidence>
<dbReference type="SMART" id="SM00354">
    <property type="entry name" value="HTH_LACI"/>
    <property type="match status" value="1"/>
</dbReference>
<dbReference type="InterPro" id="IPR046335">
    <property type="entry name" value="LacI/GalR-like_sensor"/>
</dbReference>
<dbReference type="PANTHER" id="PTHR30146">
    <property type="entry name" value="LACI-RELATED TRANSCRIPTIONAL REPRESSOR"/>
    <property type="match status" value="1"/>
</dbReference>
<accession>A0ABU6EW95</accession>
<protein>
    <submittedName>
        <fullName evidence="5">LacI family transcriptional regulator</fullName>
    </submittedName>
</protein>
<feature type="domain" description="HTH lacI-type" evidence="4">
    <location>
        <begin position="2"/>
        <end position="56"/>
    </location>
</feature>
<evidence type="ECO:0000256" key="1">
    <source>
        <dbReference type="ARBA" id="ARBA00023015"/>
    </source>
</evidence>
<comment type="caution">
    <text evidence="5">The sequence shown here is derived from an EMBL/GenBank/DDBJ whole genome shotgun (WGS) entry which is preliminary data.</text>
</comment>
<keyword evidence="3" id="KW-0804">Transcription</keyword>
<dbReference type="RefSeq" id="WP_326013580.1">
    <property type="nucleotide sequence ID" value="NZ_JAOZYC010000001.1"/>
</dbReference>
<dbReference type="PANTHER" id="PTHR30146:SF153">
    <property type="entry name" value="LACTOSE OPERON REPRESSOR"/>
    <property type="match status" value="1"/>
</dbReference>
<dbReference type="Gene3D" id="3.40.50.2300">
    <property type="match status" value="2"/>
</dbReference>
<keyword evidence="6" id="KW-1185">Reference proteome</keyword>
<dbReference type="SUPFAM" id="SSF53822">
    <property type="entry name" value="Periplasmic binding protein-like I"/>
    <property type="match status" value="1"/>
</dbReference>
<dbReference type="CDD" id="cd01392">
    <property type="entry name" value="HTH_LacI"/>
    <property type="match status" value="1"/>
</dbReference>
<proteinExistence type="predicted"/>
<evidence type="ECO:0000256" key="2">
    <source>
        <dbReference type="ARBA" id="ARBA00023125"/>
    </source>
</evidence>
<sequence>MVGITDVAKHAGVATSTVSYVLSGKRPISAPTRRRVLDSMSALGYRRPAPARSRTIGLAVRVNDGAHRPLLAEFMLSASVAARGRNCNVLLLTDHAEHGVLDAALLDGLVLMDIGIHDPRLDTVRELDVPAVLIGLPRDPAGLACVDLDFHAAGVRCVDHLADLGHREAVFLGAPDAAYRRRTGFAVRTAAGAIERAAARGLRLTHRAVDGDWDSTAGTLTRALQERPNATALIVQNEAATPHLAPLLRSLGRAVPEDMSLVVLGSDAVATAGTPALTSIAVPAAQLAERAVELLISRIDRMGGAAEPTPVLLEPRLTVRSSTAPPPTPG</sequence>
<gene>
    <name evidence="5" type="ORF">OKJ99_00605</name>
</gene>
<dbReference type="Gene3D" id="1.10.260.40">
    <property type="entry name" value="lambda repressor-like DNA-binding domains"/>
    <property type="match status" value="1"/>
</dbReference>
<evidence type="ECO:0000259" key="4">
    <source>
        <dbReference type="PROSITE" id="PS50932"/>
    </source>
</evidence>
<keyword evidence="2" id="KW-0238">DNA-binding</keyword>
<dbReference type="Pfam" id="PF00356">
    <property type="entry name" value="LacI"/>
    <property type="match status" value="1"/>
</dbReference>
<organism evidence="5 6">
    <name type="scientific">Streptomyces endophyticus</name>
    <dbReference type="NCBI Taxonomy" id="714166"/>
    <lineage>
        <taxon>Bacteria</taxon>
        <taxon>Bacillati</taxon>
        <taxon>Actinomycetota</taxon>
        <taxon>Actinomycetes</taxon>
        <taxon>Kitasatosporales</taxon>
        <taxon>Streptomycetaceae</taxon>
        <taxon>Streptomyces</taxon>
    </lineage>
</organism>
<dbReference type="SUPFAM" id="SSF47413">
    <property type="entry name" value="lambda repressor-like DNA-binding domains"/>
    <property type="match status" value="1"/>
</dbReference>
<dbReference type="PROSITE" id="PS50932">
    <property type="entry name" value="HTH_LACI_2"/>
    <property type="match status" value="1"/>
</dbReference>
<dbReference type="Pfam" id="PF13377">
    <property type="entry name" value="Peripla_BP_3"/>
    <property type="match status" value="1"/>
</dbReference>
<dbReference type="CDD" id="cd06267">
    <property type="entry name" value="PBP1_LacI_sugar_binding-like"/>
    <property type="match status" value="1"/>
</dbReference>
<evidence type="ECO:0000313" key="5">
    <source>
        <dbReference type="EMBL" id="MEB8336021.1"/>
    </source>
</evidence>
<dbReference type="EMBL" id="JAOZYC010000001">
    <property type="protein sequence ID" value="MEB8336021.1"/>
    <property type="molecule type" value="Genomic_DNA"/>
</dbReference>
<dbReference type="InterPro" id="IPR010982">
    <property type="entry name" value="Lambda_DNA-bd_dom_sf"/>
</dbReference>
<dbReference type="InterPro" id="IPR028082">
    <property type="entry name" value="Peripla_BP_I"/>
</dbReference>
<name>A0ABU6EW95_9ACTN</name>
<keyword evidence="1" id="KW-0805">Transcription regulation</keyword>